<evidence type="ECO:0000259" key="6">
    <source>
        <dbReference type="SMART" id="SM01266"/>
    </source>
</evidence>
<dbReference type="Proteomes" id="UP000441925">
    <property type="component" value="Unassembled WGS sequence"/>
</dbReference>
<dbReference type="CDD" id="cd03357">
    <property type="entry name" value="LbH_MAT_GAT"/>
    <property type="match status" value="1"/>
</dbReference>
<keyword evidence="2 5" id="KW-0808">Transferase</keyword>
<dbReference type="InterPro" id="IPR024688">
    <property type="entry name" value="Mac_dom"/>
</dbReference>
<keyword evidence="4 5" id="KW-0012">Acyltransferase</keyword>
<dbReference type="PROSITE" id="PS00101">
    <property type="entry name" value="HEXAPEP_TRANSFERASES"/>
    <property type="match status" value="1"/>
</dbReference>
<dbReference type="EMBL" id="VULQ01000006">
    <property type="protein sequence ID" value="MSS78007.1"/>
    <property type="molecule type" value="Genomic_DNA"/>
</dbReference>
<dbReference type="FunFam" id="2.160.10.10:FF:000008">
    <property type="entry name" value="Maltose O-acetyltransferase"/>
    <property type="match status" value="1"/>
</dbReference>
<protein>
    <recommendedName>
        <fullName evidence="5">Acetyltransferase</fullName>
        <ecNumber evidence="5">2.3.1.-</ecNumber>
    </recommendedName>
</protein>
<dbReference type="InterPro" id="IPR001451">
    <property type="entry name" value="Hexapep"/>
</dbReference>
<gene>
    <name evidence="7" type="ORF">FYJ26_06180</name>
</gene>
<dbReference type="AlphaFoldDB" id="A0A6N7VVY2"/>
<comment type="similarity">
    <text evidence="1 5">Belongs to the transferase hexapeptide repeat family.</text>
</comment>
<name>A0A6N7VVY2_9FIRM</name>
<dbReference type="GO" id="GO:0008870">
    <property type="term" value="F:galactoside O-acetyltransferase activity"/>
    <property type="evidence" value="ECO:0007669"/>
    <property type="project" value="TreeGrafter"/>
</dbReference>
<dbReference type="InterPro" id="IPR039369">
    <property type="entry name" value="LacA-like"/>
</dbReference>
<evidence type="ECO:0000313" key="8">
    <source>
        <dbReference type="Proteomes" id="UP000441925"/>
    </source>
</evidence>
<evidence type="ECO:0000256" key="4">
    <source>
        <dbReference type="ARBA" id="ARBA00023315"/>
    </source>
</evidence>
<dbReference type="SMART" id="SM01266">
    <property type="entry name" value="Mac"/>
    <property type="match status" value="1"/>
</dbReference>
<evidence type="ECO:0000313" key="7">
    <source>
        <dbReference type="EMBL" id="MSS78007.1"/>
    </source>
</evidence>
<dbReference type="RefSeq" id="WP_154540711.1">
    <property type="nucleotide sequence ID" value="NZ_VULQ01000006.1"/>
</dbReference>
<dbReference type="InterPro" id="IPR011004">
    <property type="entry name" value="Trimer_LpxA-like_sf"/>
</dbReference>
<dbReference type="Gene3D" id="2.160.10.10">
    <property type="entry name" value="Hexapeptide repeat proteins"/>
    <property type="match status" value="1"/>
</dbReference>
<evidence type="ECO:0000256" key="5">
    <source>
        <dbReference type="RuleBase" id="RU367021"/>
    </source>
</evidence>
<dbReference type="SUPFAM" id="SSF51161">
    <property type="entry name" value="Trimeric LpxA-like enzymes"/>
    <property type="match status" value="1"/>
</dbReference>
<feature type="domain" description="Maltose/galactoside acetyltransferase" evidence="6">
    <location>
        <begin position="4"/>
        <end position="59"/>
    </location>
</feature>
<proteinExistence type="inferred from homology"/>
<sequence length="190" mass="21386">MREFEKMLKGEIYDANYDKEILKLRLKAKDICFEYNNTMPSDEKKKLEIIDKLQIKHGKNIEIVSPFYCDYGFNIEVGENFYANHKLIILDGAKVKIGKNVFIAPNVTISTAGHPIDYKRRNEGLEYAKSVEIGDNVWIGAGVIINPGVKIGDNTVIGSGSVVTKDIGDNTVAFGNPCREIRKISEDNRK</sequence>
<dbReference type="Pfam" id="PF12464">
    <property type="entry name" value="Mac"/>
    <property type="match status" value="1"/>
</dbReference>
<keyword evidence="8" id="KW-1185">Reference proteome</keyword>
<reference evidence="7 8" key="1">
    <citation type="submission" date="2019-08" db="EMBL/GenBank/DDBJ databases">
        <title>In-depth cultivation of the pig gut microbiome towards novel bacterial diversity and tailored functional studies.</title>
        <authorList>
            <person name="Wylensek D."/>
            <person name="Hitch T.C.A."/>
            <person name="Clavel T."/>
        </authorList>
    </citation>
    <scope>NUCLEOTIDE SEQUENCE [LARGE SCALE GENOMIC DNA]</scope>
    <source>
        <strain evidence="7 8">WCA-380-WT-2B</strain>
    </source>
</reference>
<dbReference type="PANTHER" id="PTHR43017">
    <property type="entry name" value="GALACTOSIDE O-ACETYLTRANSFERASE"/>
    <property type="match status" value="1"/>
</dbReference>
<keyword evidence="3" id="KW-0677">Repeat</keyword>
<dbReference type="EC" id="2.3.1.-" evidence="5"/>
<dbReference type="Pfam" id="PF00132">
    <property type="entry name" value="Hexapep"/>
    <property type="match status" value="1"/>
</dbReference>
<organism evidence="7 8">
    <name type="scientific">Anaerococcus porci</name>
    <dbReference type="NCBI Taxonomy" id="2652269"/>
    <lineage>
        <taxon>Bacteria</taxon>
        <taxon>Bacillati</taxon>
        <taxon>Bacillota</taxon>
        <taxon>Tissierellia</taxon>
        <taxon>Tissierellales</taxon>
        <taxon>Peptoniphilaceae</taxon>
        <taxon>Anaerococcus</taxon>
    </lineage>
</organism>
<dbReference type="PANTHER" id="PTHR43017:SF1">
    <property type="entry name" value="ACETYLTRANSFERASE YJL218W-RELATED"/>
    <property type="match status" value="1"/>
</dbReference>
<dbReference type="InterPro" id="IPR018357">
    <property type="entry name" value="Hexapep_transf_CS"/>
</dbReference>
<accession>A0A6N7VVY2</accession>
<evidence type="ECO:0000256" key="1">
    <source>
        <dbReference type="ARBA" id="ARBA00007274"/>
    </source>
</evidence>
<evidence type="ECO:0000256" key="3">
    <source>
        <dbReference type="ARBA" id="ARBA00022737"/>
    </source>
</evidence>
<comment type="caution">
    <text evidence="7">The sequence shown here is derived from an EMBL/GenBank/DDBJ whole genome shotgun (WGS) entry which is preliminary data.</text>
</comment>
<evidence type="ECO:0000256" key="2">
    <source>
        <dbReference type="ARBA" id="ARBA00022679"/>
    </source>
</evidence>